<evidence type="ECO:0000259" key="5">
    <source>
        <dbReference type="Pfam" id="PF01915"/>
    </source>
</evidence>
<dbReference type="PANTHER" id="PTHR30620">
    <property type="entry name" value="PERIPLASMIC BETA-GLUCOSIDASE-RELATED"/>
    <property type="match status" value="1"/>
</dbReference>
<dbReference type="InterPro" id="IPR036881">
    <property type="entry name" value="Glyco_hydro_3_C_sf"/>
</dbReference>
<dbReference type="Gene3D" id="3.40.50.1700">
    <property type="entry name" value="Glycoside hydrolase family 3 C-terminal domain"/>
    <property type="match status" value="1"/>
</dbReference>
<comment type="caution">
    <text evidence="6">The sequence shown here is derived from an EMBL/GenBank/DDBJ whole genome shotgun (WGS) entry which is preliminary data.</text>
</comment>
<evidence type="ECO:0008006" key="8">
    <source>
        <dbReference type="Google" id="ProtNLM"/>
    </source>
</evidence>
<reference evidence="6 7" key="1">
    <citation type="submission" date="2024-01" db="EMBL/GenBank/DDBJ databases">
        <title>A telomere-to-telomere, gap-free genome of sweet tea (Lithocarpus litseifolius).</title>
        <authorList>
            <person name="Zhou J."/>
        </authorList>
    </citation>
    <scope>NUCLEOTIDE SEQUENCE [LARGE SCALE GENOMIC DNA]</scope>
    <source>
        <strain evidence="6">Zhou-2022a</strain>
        <tissue evidence="6">Leaf</tissue>
    </source>
</reference>
<dbReference type="AlphaFoldDB" id="A0AAW2DET7"/>
<feature type="signal peptide" evidence="3">
    <location>
        <begin position="1"/>
        <end position="26"/>
    </location>
</feature>
<evidence type="ECO:0000313" key="6">
    <source>
        <dbReference type="EMBL" id="KAL0008218.1"/>
    </source>
</evidence>
<evidence type="ECO:0000313" key="7">
    <source>
        <dbReference type="Proteomes" id="UP001459277"/>
    </source>
</evidence>
<protein>
    <recommendedName>
        <fullName evidence="8">Beta-glucosidase</fullName>
    </recommendedName>
</protein>
<dbReference type="PANTHER" id="PTHR30620:SF101">
    <property type="entry name" value="BETA-GLUCOSIDASE BOGH3B-LIKE"/>
    <property type="match status" value="1"/>
</dbReference>
<feature type="domain" description="Glycoside hydrolase family 3 C-terminal" evidence="5">
    <location>
        <begin position="414"/>
        <end position="624"/>
    </location>
</feature>
<dbReference type="Gene3D" id="3.20.20.300">
    <property type="entry name" value="Glycoside hydrolase, family 3, N-terminal domain"/>
    <property type="match status" value="1"/>
</dbReference>
<evidence type="ECO:0000256" key="2">
    <source>
        <dbReference type="ARBA" id="ARBA00023295"/>
    </source>
</evidence>
<evidence type="ECO:0000256" key="1">
    <source>
        <dbReference type="ARBA" id="ARBA00022801"/>
    </source>
</evidence>
<dbReference type="Proteomes" id="UP001459277">
    <property type="component" value="Unassembled WGS sequence"/>
</dbReference>
<proteinExistence type="predicted"/>
<gene>
    <name evidence="6" type="ORF">SO802_009720</name>
</gene>
<dbReference type="GO" id="GO:0008422">
    <property type="term" value="F:beta-glucosidase activity"/>
    <property type="evidence" value="ECO:0007669"/>
    <property type="project" value="TreeGrafter"/>
</dbReference>
<dbReference type="GO" id="GO:0009251">
    <property type="term" value="P:glucan catabolic process"/>
    <property type="evidence" value="ECO:0007669"/>
    <property type="project" value="TreeGrafter"/>
</dbReference>
<dbReference type="InterPro" id="IPR036962">
    <property type="entry name" value="Glyco_hydro_3_N_sf"/>
</dbReference>
<keyword evidence="1" id="KW-0378">Hydrolase</keyword>
<dbReference type="EMBL" id="JAZDWU010000003">
    <property type="protein sequence ID" value="KAL0008218.1"/>
    <property type="molecule type" value="Genomic_DNA"/>
</dbReference>
<dbReference type="FunFam" id="3.40.50.1700:FF:000002">
    <property type="entry name" value="Glycosyl hydrolase family protein"/>
    <property type="match status" value="1"/>
</dbReference>
<evidence type="ECO:0000259" key="4">
    <source>
        <dbReference type="Pfam" id="PF00933"/>
    </source>
</evidence>
<dbReference type="InterPro" id="IPR051915">
    <property type="entry name" value="Cellulose_Degrad_GH3"/>
</dbReference>
<dbReference type="InterPro" id="IPR001764">
    <property type="entry name" value="Glyco_hydro_3_N"/>
</dbReference>
<dbReference type="PRINTS" id="PR00133">
    <property type="entry name" value="GLHYDRLASE3"/>
</dbReference>
<dbReference type="Pfam" id="PF00933">
    <property type="entry name" value="Glyco_hydro_3"/>
    <property type="match status" value="1"/>
</dbReference>
<dbReference type="SUPFAM" id="SSF52279">
    <property type="entry name" value="Beta-D-glucan exohydrolase, C-terminal domain"/>
    <property type="match status" value="1"/>
</dbReference>
<keyword evidence="3" id="KW-0732">Signal</keyword>
<organism evidence="6 7">
    <name type="scientific">Lithocarpus litseifolius</name>
    <dbReference type="NCBI Taxonomy" id="425828"/>
    <lineage>
        <taxon>Eukaryota</taxon>
        <taxon>Viridiplantae</taxon>
        <taxon>Streptophyta</taxon>
        <taxon>Embryophyta</taxon>
        <taxon>Tracheophyta</taxon>
        <taxon>Spermatophyta</taxon>
        <taxon>Magnoliopsida</taxon>
        <taxon>eudicotyledons</taxon>
        <taxon>Gunneridae</taxon>
        <taxon>Pentapetalae</taxon>
        <taxon>rosids</taxon>
        <taxon>fabids</taxon>
        <taxon>Fagales</taxon>
        <taxon>Fagaceae</taxon>
        <taxon>Lithocarpus</taxon>
    </lineage>
</organism>
<keyword evidence="2" id="KW-0326">Glycosidase</keyword>
<dbReference type="SUPFAM" id="SSF51445">
    <property type="entry name" value="(Trans)glycosidases"/>
    <property type="match status" value="1"/>
</dbReference>
<accession>A0AAW2DET7</accession>
<feature type="domain" description="Glycoside hydrolase family 3 N-terminal" evidence="4">
    <location>
        <begin position="51"/>
        <end position="377"/>
    </location>
</feature>
<keyword evidence="7" id="KW-1185">Reference proteome</keyword>
<evidence type="ECO:0000256" key="3">
    <source>
        <dbReference type="SAM" id="SignalP"/>
    </source>
</evidence>
<dbReference type="Pfam" id="PF01915">
    <property type="entry name" value="Glyco_hydro_3_C"/>
    <property type="match status" value="1"/>
</dbReference>
<dbReference type="InterPro" id="IPR002772">
    <property type="entry name" value="Glyco_hydro_3_C"/>
</dbReference>
<dbReference type="FunFam" id="3.20.20.300:FF:000003">
    <property type="entry name" value="Beta-D-glucan exohydrolase isoenzyme ExoI"/>
    <property type="match status" value="1"/>
</dbReference>
<sequence length="634" mass="69270">MAGISTSFLGFFIVVLCCCASTMVQATEYAVYKDPKRPLGARIKDLMERMTIEEKIGQMVQIERANATAEIVNKFYIGSVLSGGGSVPAPQATPRQWIDTVNKIQEGALSTRLGIPIIYGIDAVHGHNNVYNATIFPHNVGLGVTRQVHEKIGIATAHEVRATGIPYAFAPCIAVCRDPRWGRCYESYSEDPKIVRAMTEIISGLQGDLPDKSWLGRPYVGGKDKVAACAKHYVGDGGTVKGINENNTIVSQHELFSIHMPAYYNSIIRGVSTIMASYSSLNGVKMHANQELLTGFLKNRLNFRGFIISDWQGIDRITSPPHANYTYSIQASILAGIDMVMIPYDYPEFIDGLTNLVNKNVIPVSRIDDAVKRILRVKFTMGLFEKPLADDSQADFLGAQEHRDLAREAVRKSLVLLKNGKSAYAGPILPLPSKVLRILVAGTHADNLGYQCGGWTIEWQGLSGNNLTSGTTILKAIKDTVDPSTQVVFNENPDPAFINSNDFAYAIIVVGEQPYAETFGDNLNLTLPAPGPDTIKNVCSHIKCVVVVVSGRPLVIEPYLESMDALVAAWLPGTEGQGVADVLFGDYGFTGKLARTWFKRVDQLPMNVGDAHYDPLFPFGFGLTTQPINQPSPK</sequence>
<name>A0AAW2DET7_9ROSI</name>
<dbReference type="InterPro" id="IPR017853">
    <property type="entry name" value="GH"/>
</dbReference>
<feature type="chain" id="PRO_5043553732" description="Beta-glucosidase" evidence="3">
    <location>
        <begin position="27"/>
        <end position="634"/>
    </location>
</feature>